<organism evidence="16 17">
    <name type="scientific">Clostridium neonatale</name>
    <dbReference type="NCBI Taxonomy" id="137838"/>
    <lineage>
        <taxon>Bacteria</taxon>
        <taxon>Bacillati</taxon>
        <taxon>Bacillota</taxon>
        <taxon>Clostridia</taxon>
        <taxon>Eubacteriales</taxon>
        <taxon>Clostridiaceae</taxon>
        <taxon>Clostridium</taxon>
    </lineage>
</organism>
<evidence type="ECO:0000256" key="6">
    <source>
        <dbReference type="ARBA" id="ARBA00022960"/>
    </source>
</evidence>
<dbReference type="GO" id="GO:0071972">
    <property type="term" value="F:peptidoglycan L,D-transpeptidase activity"/>
    <property type="evidence" value="ECO:0007669"/>
    <property type="project" value="TreeGrafter"/>
</dbReference>
<feature type="domain" description="Penicillin-binding protein transpeptidase" evidence="13">
    <location>
        <begin position="778"/>
        <end position="923"/>
    </location>
</feature>
<comment type="similarity">
    <text evidence="3">Belongs to the transpeptidase family.</text>
</comment>
<dbReference type="GO" id="GO:0008360">
    <property type="term" value="P:regulation of cell shape"/>
    <property type="evidence" value="ECO:0007669"/>
    <property type="project" value="UniProtKB-KW"/>
</dbReference>
<evidence type="ECO:0000256" key="1">
    <source>
        <dbReference type="ARBA" id="ARBA00004167"/>
    </source>
</evidence>
<dbReference type="GO" id="GO:0009252">
    <property type="term" value="P:peptidoglycan biosynthetic process"/>
    <property type="evidence" value="ECO:0007669"/>
    <property type="project" value="UniProtKB-KW"/>
</dbReference>
<dbReference type="SUPFAM" id="SSF56601">
    <property type="entry name" value="beta-lactamase/transpeptidase-like"/>
    <property type="match status" value="1"/>
</dbReference>
<proteinExistence type="inferred from homology"/>
<evidence type="ECO:0000259" key="14">
    <source>
        <dbReference type="Pfam" id="PF03717"/>
    </source>
</evidence>
<feature type="region of interest" description="Disordered" evidence="11">
    <location>
        <begin position="961"/>
        <end position="995"/>
    </location>
</feature>
<dbReference type="InterPro" id="IPR005311">
    <property type="entry name" value="PBP_dimer"/>
</dbReference>
<sequence>MIVNKPAKKKKISRYTVLSIIMLIIFGTITFKLIYLQILNHEDYKEKANVTSTRFESEKAPRGRIYDQEGNILADNINTYTLSYTTTDDATNNFYSTMSEIFKIFKENNESIQDNMALKIDSDGNIYFEYTTSDKESQNYQELRFKKDRGFDDTLKKKMFPDVEELSDEESAKLDSELLKITPEEMFYELTKKYSLIELIDPNYKDSKEKKQMYDNMSGKEIVDLIKKQGYSLEEIREFMVIKDAIKMQSFKGYKAVTIADNIQKNTALIIQQKLINLPGISVNLSPIRYYPYGTLGSSVLGYVSSINSSEEEKYELRGYDASTDLIGKAGIESAFEEQLKGVKGGATVKVNSQGRKTEELFKLESYPGNDVHLTIDRDIQYVAEQALADGIKNIQENGSDRGYRFANATRGALVAVEVKTGRILSLVSYPGFDPNLFTTSGKLTSEETRNYFNPDLDSFGTELIQRMGLTKDLDYIFPKENGARVDKYDLYPRPFYNYATMALIPPGSTFKPLTAIAGLETGVIDPTTTIYDKGKFDEHPETFGVGFAPQCLVYSNYGYGHGSIDVKKALEVSCNYFFYETAYRLYKYNGGNIDSLDAIAKYAYQFGLGIDPNSKANPSTGIEIQENFGQTYNFTSFRRNSVYYAKYELVDYLEKGDYKGIITNFVPFDIQVSDDDIEEVKNAKQSIKDKVANYLGNVGTDDNKNPSEEEFTKDVKKDVKTIIEHSDIYKKRVADYEAKTGKTVSLDNQANIVSNIIARFTVNDKAAEIKSPAQLVFASIGQGMHTFTPLQLAGYVSTIANGGTRYKLHLVDKITDNDGNVVQQFEPEVLNKVEMKQSTIDAVKEGMAKVNEDDGGTASTAFMGFPISTAGKTGTADFSETQNEVGRAPYATYVSFAPKEDPEIAVVAVVFDGGHGGSIAPAVRAVYEAYFKDRLLEMDPNYAYKSQSFQKYVLNNPYRTKTDTEATSNETSGSEVTSESGDGQNNTESNNEPE</sequence>
<dbReference type="STRING" id="137838.GCA_001458595_00891"/>
<evidence type="ECO:0000256" key="9">
    <source>
        <dbReference type="ARBA" id="ARBA00023136"/>
    </source>
</evidence>
<dbReference type="GeneID" id="68875967"/>
<accession>A0A2A7MCG9</accession>
<protein>
    <submittedName>
        <fullName evidence="15 16">Penicillin-binding protein</fullName>
    </submittedName>
</protein>
<keyword evidence="6" id="KW-0133">Cell shape</keyword>
<dbReference type="PANTHER" id="PTHR30627">
    <property type="entry name" value="PEPTIDOGLYCAN D,D-TRANSPEPTIDASE"/>
    <property type="match status" value="1"/>
</dbReference>
<evidence type="ECO:0000256" key="4">
    <source>
        <dbReference type="ARBA" id="ARBA00022475"/>
    </source>
</evidence>
<comment type="caution">
    <text evidence="16">The sequence shown here is derived from an EMBL/GenBank/DDBJ whole genome shotgun (WGS) entry which is preliminary data.</text>
</comment>
<evidence type="ECO:0000259" key="13">
    <source>
        <dbReference type="Pfam" id="PF00905"/>
    </source>
</evidence>
<feature type="domain" description="Penicillin-binding protein transpeptidase" evidence="13">
    <location>
        <begin position="412"/>
        <end position="630"/>
    </location>
</feature>
<keyword evidence="8 12" id="KW-1133">Transmembrane helix</keyword>
<evidence type="ECO:0000313" key="15">
    <source>
        <dbReference type="EMBL" id="CAI3566886.1"/>
    </source>
</evidence>
<dbReference type="Gene3D" id="3.90.1310.10">
    <property type="entry name" value="Penicillin-binding protein 2a (Domain 2)"/>
    <property type="match status" value="2"/>
</dbReference>
<evidence type="ECO:0000256" key="8">
    <source>
        <dbReference type="ARBA" id="ARBA00022989"/>
    </source>
</evidence>
<evidence type="ECO:0000256" key="7">
    <source>
        <dbReference type="ARBA" id="ARBA00022984"/>
    </source>
</evidence>
<dbReference type="InterPro" id="IPR001460">
    <property type="entry name" value="PCN-bd_Tpept"/>
</dbReference>
<gene>
    <name evidence="15" type="ORF">CNEO2_200008</name>
    <name evidence="16" type="ORF">CQ394_18135</name>
</gene>
<evidence type="ECO:0000256" key="11">
    <source>
        <dbReference type="SAM" id="MobiDB-lite"/>
    </source>
</evidence>
<feature type="compositionally biased region" description="Low complexity" evidence="11">
    <location>
        <begin position="968"/>
        <end position="984"/>
    </location>
</feature>
<keyword evidence="7" id="KW-0573">Peptidoglycan synthesis</keyword>
<evidence type="ECO:0000256" key="5">
    <source>
        <dbReference type="ARBA" id="ARBA00022692"/>
    </source>
</evidence>
<dbReference type="GO" id="GO:0008658">
    <property type="term" value="F:penicillin binding"/>
    <property type="evidence" value="ECO:0007669"/>
    <property type="project" value="InterPro"/>
</dbReference>
<evidence type="ECO:0000256" key="10">
    <source>
        <dbReference type="ARBA" id="ARBA00023316"/>
    </source>
</evidence>
<keyword evidence="10" id="KW-0961">Cell wall biogenesis/degradation</keyword>
<feature type="transmembrane region" description="Helical" evidence="12">
    <location>
        <begin position="12"/>
        <end position="35"/>
    </location>
</feature>
<dbReference type="Pfam" id="PF03717">
    <property type="entry name" value="PBP_dimer"/>
    <property type="match status" value="1"/>
</dbReference>
<dbReference type="RefSeq" id="WP_058293820.1">
    <property type="nucleotide sequence ID" value="NZ_CAKJVD010000014.1"/>
</dbReference>
<keyword evidence="17" id="KW-1185">Reference proteome</keyword>
<dbReference type="InterPro" id="IPR012338">
    <property type="entry name" value="Beta-lactam/transpept-like"/>
</dbReference>
<name>A0A2A7MCG9_9CLOT</name>
<evidence type="ECO:0000256" key="3">
    <source>
        <dbReference type="ARBA" id="ARBA00007171"/>
    </source>
</evidence>
<keyword evidence="9 12" id="KW-0472">Membrane</keyword>
<dbReference type="OrthoDB" id="9757901at2"/>
<evidence type="ECO:0000313" key="16">
    <source>
        <dbReference type="EMBL" id="PEG29289.1"/>
    </source>
</evidence>
<reference evidence="15" key="2">
    <citation type="submission" date="2022-10" db="EMBL/GenBank/DDBJ databases">
        <authorList>
            <person name="Aires J."/>
            <person name="Mesa V."/>
        </authorList>
    </citation>
    <scope>NUCLEOTIDE SEQUENCE</scope>
    <source>
        <strain evidence="15">Clostridium neonatale JD116</strain>
    </source>
</reference>
<reference evidence="16 17" key="1">
    <citation type="submission" date="2017-10" db="EMBL/GenBank/DDBJ databases">
        <title>Effective Description of Clostridium neonatale sp. nov. linked to necrotizing enterocolitis in neonates and a clarification of species assignable to the genus Clostridium (Prazmowski 1880) emend. Lawson and Rainey 2016.</title>
        <authorList>
            <person name="Bernard K."/>
            <person name="Burdz T."/>
            <person name="Wiebe D."/>
            <person name="Balcewich B."/>
            <person name="Alfa M."/>
            <person name="Bernier A.-M."/>
        </authorList>
    </citation>
    <scope>NUCLEOTIDE SEQUENCE [LARGE SCALE GENOMIC DNA]</scope>
    <source>
        <strain evidence="16 17">LCDC99A005</strain>
    </source>
</reference>
<dbReference type="GO" id="GO:0071555">
    <property type="term" value="P:cell wall organization"/>
    <property type="evidence" value="ECO:0007669"/>
    <property type="project" value="UniProtKB-KW"/>
</dbReference>
<dbReference type="InterPro" id="IPR050515">
    <property type="entry name" value="Beta-lactam/transpept"/>
</dbReference>
<dbReference type="PANTHER" id="PTHR30627:SF2">
    <property type="entry name" value="PEPTIDOGLYCAN D,D-TRANSPEPTIDASE MRDA"/>
    <property type="match status" value="1"/>
</dbReference>
<evidence type="ECO:0000256" key="12">
    <source>
        <dbReference type="SAM" id="Phobius"/>
    </source>
</evidence>
<evidence type="ECO:0000313" key="17">
    <source>
        <dbReference type="Proteomes" id="UP000220840"/>
    </source>
</evidence>
<dbReference type="GO" id="GO:0005886">
    <property type="term" value="C:plasma membrane"/>
    <property type="evidence" value="ECO:0007669"/>
    <property type="project" value="UniProtKB-SubCell"/>
</dbReference>
<dbReference type="EMBL" id="CAMTCP010000122">
    <property type="protein sequence ID" value="CAI3566886.1"/>
    <property type="molecule type" value="Genomic_DNA"/>
</dbReference>
<comment type="subcellular location">
    <subcellularLocation>
        <location evidence="2">Cell membrane</location>
    </subcellularLocation>
    <subcellularLocation>
        <location evidence="1">Membrane</location>
        <topology evidence="1">Single-pass membrane protein</topology>
    </subcellularLocation>
</comment>
<dbReference type="InterPro" id="IPR036138">
    <property type="entry name" value="PBP_dimer_sf"/>
</dbReference>
<dbReference type="Proteomes" id="UP001189143">
    <property type="component" value="Unassembled WGS sequence"/>
</dbReference>
<dbReference type="Gene3D" id="3.40.710.10">
    <property type="entry name" value="DD-peptidase/beta-lactamase superfamily"/>
    <property type="match status" value="2"/>
</dbReference>
<feature type="compositionally biased region" description="Polar residues" evidence="11">
    <location>
        <begin position="985"/>
        <end position="995"/>
    </location>
</feature>
<dbReference type="Proteomes" id="UP000220840">
    <property type="component" value="Unassembled WGS sequence"/>
</dbReference>
<feature type="domain" description="Penicillin-binding protein dimerisation" evidence="14">
    <location>
        <begin position="58"/>
        <end position="360"/>
    </location>
</feature>
<evidence type="ECO:0000256" key="2">
    <source>
        <dbReference type="ARBA" id="ARBA00004236"/>
    </source>
</evidence>
<dbReference type="EMBL" id="PDCJ01000004">
    <property type="protein sequence ID" value="PEG29289.1"/>
    <property type="molecule type" value="Genomic_DNA"/>
</dbReference>
<dbReference type="SUPFAM" id="SSF56519">
    <property type="entry name" value="Penicillin binding protein dimerisation domain"/>
    <property type="match status" value="1"/>
</dbReference>
<dbReference type="AlphaFoldDB" id="A0A2A7MCG9"/>
<dbReference type="Pfam" id="PF00905">
    <property type="entry name" value="Transpeptidase"/>
    <property type="match status" value="2"/>
</dbReference>
<keyword evidence="5 12" id="KW-0812">Transmembrane</keyword>
<keyword evidence="4" id="KW-1003">Cell membrane</keyword>